<dbReference type="EMBL" id="SIXC01000008">
    <property type="protein sequence ID" value="TBH79499.1"/>
    <property type="molecule type" value="Genomic_DNA"/>
</dbReference>
<keyword evidence="2" id="KW-1133">Transmembrane helix</keyword>
<evidence type="ECO:0000256" key="1">
    <source>
        <dbReference type="SAM" id="MobiDB-lite"/>
    </source>
</evidence>
<feature type="transmembrane region" description="Helical" evidence="2">
    <location>
        <begin position="6"/>
        <end position="25"/>
    </location>
</feature>
<dbReference type="AlphaFoldDB" id="A0A6H3F855"/>
<sequence>MNNGWKYALWFVGGVVVGAVGAVAVSRGKVNFKPLATDLLSRGIDVKDALMSKVEALKEDVEDLTAEARQASEKRKTSAKDAAKA</sequence>
<gene>
    <name evidence="3" type="ORF">EB812_07850</name>
</gene>
<name>A0A6H3F855_9BACT</name>
<keyword evidence="2" id="KW-0472">Membrane</keyword>
<organism evidence="3 4">
    <name type="scientific">Desulfovibrio legallii</name>
    <dbReference type="NCBI Taxonomy" id="571438"/>
    <lineage>
        <taxon>Bacteria</taxon>
        <taxon>Pseudomonadati</taxon>
        <taxon>Thermodesulfobacteriota</taxon>
        <taxon>Desulfovibrionia</taxon>
        <taxon>Desulfovibrionales</taxon>
        <taxon>Desulfovibrionaceae</taxon>
        <taxon>Desulfovibrio</taxon>
    </lineage>
</organism>
<comment type="caution">
    <text evidence="3">The sequence shown here is derived from an EMBL/GenBank/DDBJ whole genome shotgun (WGS) entry which is preliminary data.</text>
</comment>
<evidence type="ECO:0000256" key="2">
    <source>
        <dbReference type="SAM" id="Phobius"/>
    </source>
</evidence>
<evidence type="ECO:0000313" key="3">
    <source>
        <dbReference type="EMBL" id="TBH79499.1"/>
    </source>
</evidence>
<dbReference type="RefSeq" id="WP_118229934.1">
    <property type="nucleotide sequence ID" value="NZ_DBFBQU010000123.1"/>
</dbReference>
<evidence type="ECO:0000313" key="4">
    <source>
        <dbReference type="Proteomes" id="UP000292919"/>
    </source>
</evidence>
<proteinExistence type="predicted"/>
<keyword evidence="2" id="KW-0812">Transmembrane</keyword>
<feature type="region of interest" description="Disordered" evidence="1">
    <location>
        <begin position="65"/>
        <end position="85"/>
    </location>
</feature>
<keyword evidence="4" id="KW-1185">Reference proteome</keyword>
<protein>
    <submittedName>
        <fullName evidence="3">Uncharacterized protein</fullName>
    </submittedName>
</protein>
<dbReference type="Proteomes" id="UP000292919">
    <property type="component" value="Unassembled WGS sequence"/>
</dbReference>
<accession>A0A6H3F855</accession>
<reference evidence="3 4" key="1">
    <citation type="submission" date="2018-12" db="EMBL/GenBank/DDBJ databases">
        <title>First genome draft of Desulfovibrio legallis sp. nov.</title>
        <authorList>
            <person name="Ben Dhia O."/>
            <person name="Najjari A."/>
            <person name="Ferjani R."/>
            <person name="Fhoula I."/>
            <person name="Fardeau M.-L."/>
            <person name="Boudabbous A."/>
            <person name="Ouzari H.I."/>
        </authorList>
    </citation>
    <scope>NUCLEOTIDE SEQUENCE [LARGE SCALE GENOMIC DNA]</scope>
    <source>
        <strain evidence="3 4">H1T</strain>
    </source>
</reference>
<feature type="compositionally biased region" description="Basic and acidic residues" evidence="1">
    <location>
        <begin position="70"/>
        <end position="85"/>
    </location>
</feature>